<accession>K4DDP5</accession>
<protein>
    <submittedName>
        <fullName evidence="1">Uncharacterized protein</fullName>
    </submittedName>
</protein>
<organism evidence="1">
    <name type="scientific">Solanum lycopersicum</name>
    <name type="common">Tomato</name>
    <name type="synonym">Lycopersicon esculentum</name>
    <dbReference type="NCBI Taxonomy" id="4081"/>
    <lineage>
        <taxon>Eukaryota</taxon>
        <taxon>Viridiplantae</taxon>
        <taxon>Streptophyta</taxon>
        <taxon>Embryophyta</taxon>
        <taxon>Tracheophyta</taxon>
        <taxon>Spermatophyta</taxon>
        <taxon>Magnoliopsida</taxon>
        <taxon>eudicotyledons</taxon>
        <taxon>Gunneridae</taxon>
        <taxon>Pentapetalae</taxon>
        <taxon>asterids</taxon>
        <taxon>lamiids</taxon>
        <taxon>Solanales</taxon>
        <taxon>Solanaceae</taxon>
        <taxon>Solanoideae</taxon>
        <taxon>Solaneae</taxon>
        <taxon>Solanum</taxon>
        <taxon>Solanum subgen. Lycopersicon</taxon>
    </lineage>
</organism>
<name>K4DDP5_SOLLC</name>
<reference evidence="1" key="1">
    <citation type="journal article" date="2012" name="Nature">
        <title>The tomato genome sequence provides insights into fleshy fruit evolution.</title>
        <authorList>
            <consortium name="Tomato Genome Consortium"/>
        </authorList>
    </citation>
    <scope>NUCLEOTIDE SEQUENCE [LARGE SCALE GENOMIC DNA]</scope>
    <source>
        <strain evidence="1">cv. Heinz 1706</strain>
    </source>
</reference>
<dbReference type="InParanoid" id="K4DDP5"/>
<evidence type="ECO:0000313" key="2">
    <source>
        <dbReference type="Proteomes" id="UP000004994"/>
    </source>
</evidence>
<dbReference type="PaxDb" id="4081-Solyc12g021260.1.1"/>
<proteinExistence type="predicted"/>
<keyword evidence="2" id="KW-1185">Reference proteome</keyword>
<dbReference type="EnsemblPlants" id="Solyc12g021260.1.1">
    <property type="protein sequence ID" value="Solyc12g021260.1.1"/>
    <property type="gene ID" value="Solyc12g021260.1"/>
</dbReference>
<dbReference type="Gramene" id="Solyc12g021260.1.1">
    <property type="protein sequence ID" value="Solyc12g021260.1.1"/>
    <property type="gene ID" value="Solyc12g021260.1"/>
</dbReference>
<dbReference type="HOGENOM" id="CLU_2982759_0_0_1"/>
<evidence type="ECO:0000313" key="1">
    <source>
        <dbReference type="EnsemblPlants" id="Solyc12g021260.1.1"/>
    </source>
</evidence>
<dbReference type="AlphaFoldDB" id="K4DDP5"/>
<sequence>MGNNGESPVEPMKITSFRSRRKAPTIFGQSDDFINLLFGSDPIRIERSDNDVRGVIEL</sequence>
<dbReference type="Proteomes" id="UP000004994">
    <property type="component" value="Chromosome 12"/>
</dbReference>
<reference evidence="1" key="2">
    <citation type="submission" date="2015-06" db="UniProtKB">
        <authorList>
            <consortium name="EnsemblPlants"/>
        </authorList>
    </citation>
    <scope>IDENTIFICATION</scope>
    <source>
        <strain evidence="1">cv. Heinz 1706</strain>
    </source>
</reference>